<organism evidence="1 2">
    <name type="scientific">Daphnia sinensis</name>
    <dbReference type="NCBI Taxonomy" id="1820382"/>
    <lineage>
        <taxon>Eukaryota</taxon>
        <taxon>Metazoa</taxon>
        <taxon>Ecdysozoa</taxon>
        <taxon>Arthropoda</taxon>
        <taxon>Crustacea</taxon>
        <taxon>Branchiopoda</taxon>
        <taxon>Diplostraca</taxon>
        <taxon>Cladocera</taxon>
        <taxon>Anomopoda</taxon>
        <taxon>Daphniidae</taxon>
        <taxon>Daphnia</taxon>
        <taxon>Daphnia similis group</taxon>
    </lineage>
</organism>
<proteinExistence type="predicted"/>
<sequence length="73" mass="8265">MLSAFPFGCQPWNRLTVIRISFLIQPAEKKRKKVSGWHLTSTVIVSSAASGSRSFVTKAGHWLMDCDVSRFFF</sequence>
<name>A0AAD5L4C7_9CRUS</name>
<evidence type="ECO:0000313" key="2">
    <source>
        <dbReference type="Proteomes" id="UP000820818"/>
    </source>
</evidence>
<gene>
    <name evidence="1" type="ORF">GHT06_017988</name>
</gene>
<dbReference type="AlphaFoldDB" id="A0AAD5L4C7"/>
<dbReference type="EMBL" id="WJBH02000007">
    <property type="protein sequence ID" value="KAI9555473.1"/>
    <property type="molecule type" value="Genomic_DNA"/>
</dbReference>
<dbReference type="Proteomes" id="UP000820818">
    <property type="component" value="Linkage Group LG7"/>
</dbReference>
<comment type="caution">
    <text evidence="1">The sequence shown here is derived from an EMBL/GenBank/DDBJ whole genome shotgun (WGS) entry which is preliminary data.</text>
</comment>
<keyword evidence="2" id="KW-1185">Reference proteome</keyword>
<evidence type="ECO:0000313" key="1">
    <source>
        <dbReference type="EMBL" id="KAI9555473.1"/>
    </source>
</evidence>
<reference evidence="1 2" key="1">
    <citation type="submission" date="2022-05" db="EMBL/GenBank/DDBJ databases">
        <title>A multi-omics perspective on studying reproductive biology in Daphnia sinensis.</title>
        <authorList>
            <person name="Jia J."/>
        </authorList>
    </citation>
    <scope>NUCLEOTIDE SEQUENCE [LARGE SCALE GENOMIC DNA]</scope>
    <source>
        <strain evidence="1 2">WSL</strain>
    </source>
</reference>
<accession>A0AAD5L4C7</accession>
<protein>
    <submittedName>
        <fullName evidence="1">Uncharacterized protein</fullName>
    </submittedName>
</protein>